<evidence type="ECO:0000313" key="2">
    <source>
        <dbReference type="EMBL" id="MTV31111.1"/>
    </source>
</evidence>
<keyword evidence="1" id="KW-1133">Transmembrane helix</keyword>
<accession>A0A6N8DPK8</accession>
<dbReference type="Proteomes" id="UP000439113">
    <property type="component" value="Unassembled WGS sequence"/>
</dbReference>
<gene>
    <name evidence="2" type="ORF">GJ654_08900</name>
</gene>
<feature type="transmembrane region" description="Helical" evidence="1">
    <location>
        <begin position="12"/>
        <end position="39"/>
    </location>
</feature>
<comment type="caution">
    <text evidence="2">The sequence shown here is derived from an EMBL/GenBank/DDBJ whole genome shotgun (WGS) entry which is preliminary data.</text>
</comment>
<dbReference type="EMBL" id="WNKS01000006">
    <property type="protein sequence ID" value="MTV31111.1"/>
    <property type="molecule type" value="Genomic_DNA"/>
</dbReference>
<evidence type="ECO:0000313" key="3">
    <source>
        <dbReference type="Proteomes" id="UP000439113"/>
    </source>
</evidence>
<evidence type="ECO:0000256" key="1">
    <source>
        <dbReference type="SAM" id="Phobius"/>
    </source>
</evidence>
<name>A0A6N8DPK8_RHOAC</name>
<sequence>MIAFSRVLKRQAGATVGELAVLAAVFAFSLASMVGYGVYVTSAAFI</sequence>
<protein>
    <submittedName>
        <fullName evidence="2">Uncharacterized protein</fullName>
    </submittedName>
</protein>
<dbReference type="AlphaFoldDB" id="A0A6N8DPK8"/>
<keyword evidence="1" id="KW-0472">Membrane</keyword>
<organism evidence="2 3">
    <name type="scientific">Rhodoblastus acidophilus</name>
    <name type="common">Rhodopseudomonas acidophila</name>
    <dbReference type="NCBI Taxonomy" id="1074"/>
    <lineage>
        <taxon>Bacteria</taxon>
        <taxon>Pseudomonadati</taxon>
        <taxon>Pseudomonadota</taxon>
        <taxon>Alphaproteobacteria</taxon>
        <taxon>Hyphomicrobiales</taxon>
        <taxon>Rhodoblastaceae</taxon>
        <taxon>Rhodoblastus</taxon>
    </lineage>
</organism>
<proteinExistence type="predicted"/>
<reference evidence="2 3" key="1">
    <citation type="submission" date="2019-11" db="EMBL/GenBank/DDBJ databases">
        <title>Whole-genome sequence of a Rhodoblastus acidophilus DSM 142.</title>
        <authorList>
            <person name="Kyndt J.A."/>
            <person name="Meyer T.E."/>
        </authorList>
    </citation>
    <scope>NUCLEOTIDE SEQUENCE [LARGE SCALE GENOMIC DNA]</scope>
    <source>
        <strain evidence="2 3">DSM 142</strain>
    </source>
</reference>
<keyword evidence="1" id="KW-0812">Transmembrane</keyword>
<dbReference type="RefSeq" id="WP_155445804.1">
    <property type="nucleotide sequence ID" value="NZ_JAOQNR010000006.1"/>
</dbReference>